<dbReference type="PANTHER" id="PTHR43378">
    <property type="entry name" value="UDP-3-O-ACYLGLUCOSAMINE N-ACYLTRANSFERASE"/>
    <property type="match status" value="1"/>
</dbReference>
<feature type="active site" description="Proton acceptor" evidence="7">
    <location>
        <position position="237"/>
    </location>
</feature>
<keyword evidence="4 7" id="KW-0677">Repeat</keyword>
<dbReference type="Gene3D" id="1.20.5.170">
    <property type="match status" value="1"/>
</dbReference>
<evidence type="ECO:0000256" key="1">
    <source>
        <dbReference type="ARBA" id="ARBA00022516"/>
    </source>
</evidence>
<keyword evidence="2 7" id="KW-0441">Lipid A biosynthesis</keyword>
<comment type="pathway">
    <text evidence="7">Bacterial outer membrane biogenesis; LPS lipid A biosynthesis.</text>
</comment>
<evidence type="ECO:0000259" key="9">
    <source>
        <dbReference type="Pfam" id="PF25087"/>
    </source>
</evidence>
<dbReference type="HAMAP" id="MF_00523">
    <property type="entry name" value="LpxD"/>
    <property type="match status" value="1"/>
</dbReference>
<dbReference type="Pfam" id="PF14602">
    <property type="entry name" value="Hexapep_2"/>
    <property type="match status" value="1"/>
</dbReference>
<dbReference type="Proteomes" id="UP000253769">
    <property type="component" value="Unassembled WGS sequence"/>
</dbReference>
<keyword evidence="1 7" id="KW-0444">Lipid biosynthesis</keyword>
<dbReference type="UniPathway" id="UPA00973"/>
<dbReference type="PANTHER" id="PTHR43378:SF2">
    <property type="entry name" value="UDP-3-O-ACYLGLUCOSAMINE N-ACYLTRANSFERASE 1, MITOCHONDRIAL-RELATED"/>
    <property type="match status" value="1"/>
</dbReference>
<dbReference type="InterPro" id="IPR011004">
    <property type="entry name" value="Trimer_LpxA-like_sf"/>
</dbReference>
<dbReference type="EC" id="2.3.1.191" evidence="7"/>
<dbReference type="GO" id="GO:0016410">
    <property type="term" value="F:N-acyltransferase activity"/>
    <property type="evidence" value="ECO:0007669"/>
    <property type="project" value="InterPro"/>
</dbReference>
<evidence type="ECO:0000256" key="4">
    <source>
        <dbReference type="ARBA" id="ARBA00022737"/>
    </source>
</evidence>
<evidence type="ECO:0000259" key="8">
    <source>
        <dbReference type="Pfam" id="PF04613"/>
    </source>
</evidence>
<dbReference type="Gene3D" id="2.160.10.10">
    <property type="entry name" value="Hexapeptide repeat proteins"/>
    <property type="match status" value="1"/>
</dbReference>
<dbReference type="InterPro" id="IPR018357">
    <property type="entry name" value="Hexapep_transf_CS"/>
</dbReference>
<dbReference type="PROSITE" id="PS00101">
    <property type="entry name" value="HEXAPEP_TRANSFERASES"/>
    <property type="match status" value="1"/>
</dbReference>
<dbReference type="AlphaFoldDB" id="A0A369WB43"/>
<evidence type="ECO:0000313" key="11">
    <source>
        <dbReference type="Proteomes" id="UP000253769"/>
    </source>
</evidence>
<dbReference type="GO" id="GO:0009245">
    <property type="term" value="P:lipid A biosynthetic process"/>
    <property type="evidence" value="ECO:0007669"/>
    <property type="project" value="UniProtKB-UniRule"/>
</dbReference>
<keyword evidence="6 7" id="KW-0012">Acyltransferase</keyword>
<dbReference type="SUPFAM" id="SSF51161">
    <property type="entry name" value="Trimeric LpxA-like enzymes"/>
    <property type="match status" value="1"/>
</dbReference>
<comment type="similarity">
    <text evidence="7">Belongs to the transferase hexapeptide repeat family. LpxD subfamily.</text>
</comment>
<dbReference type="Gene3D" id="3.40.1390.10">
    <property type="entry name" value="MurE/MurF, N-terminal domain"/>
    <property type="match status" value="1"/>
</dbReference>
<dbReference type="Pfam" id="PF04613">
    <property type="entry name" value="LpxD"/>
    <property type="match status" value="1"/>
</dbReference>
<gene>
    <name evidence="7 10" type="primary">lpxD</name>
    <name evidence="10" type="ORF">DV711_17935</name>
</gene>
<dbReference type="InterPro" id="IPR020573">
    <property type="entry name" value="UDP_GlcNAc_AcTrfase_non-rep"/>
</dbReference>
<feature type="domain" description="UDP-3-O-[3-hydroxymyristoyl] glucosamine N-acyltransferase non-repeat region" evidence="8">
    <location>
        <begin position="20"/>
        <end position="86"/>
    </location>
</feature>
<keyword evidence="3 7" id="KW-0808">Transferase</keyword>
<sequence length="339" mass="35861">MYNLGEIAQALGAELIGDPDLQIQGLAALDKAGETQLTFLSNPRYRKSLAETTATAVLVQPEFKELCPVAALVVDDPYLAYARISNWFDQRPMVAEGISKGAWVDPKAEVDPTARLAHGVVVEEGAIVGARVEIGPNTVVGAGAKVGDESRLGANVTLYHDVIVGKRCLIHSSAVIGADGFGFAREEERWVKIHQIGRVILGDDVEIGACSTVDRGAIDDTVVGNGVKIDNQVMVGHNVVIGEHTAMAGCSASAGSTKIGSRCTIGGGAGLSGHIEVADDVHLSGMAMVTKSLTEKGVYSSGTGIMPYQQWRRNVVRFQQLDKLAARISQLEKAMKDKG</sequence>
<accession>A0A369WB43</accession>
<evidence type="ECO:0000313" key="10">
    <source>
        <dbReference type="EMBL" id="RDE18521.1"/>
    </source>
</evidence>
<proteinExistence type="inferred from homology"/>
<dbReference type="GO" id="GO:0103118">
    <property type="term" value="F:UDP-3-O-[(3R)-3-hydroxyacyl]-glucosamine N-acyltransferase activity"/>
    <property type="evidence" value="ECO:0007669"/>
    <property type="project" value="UniProtKB-EC"/>
</dbReference>
<evidence type="ECO:0000256" key="3">
    <source>
        <dbReference type="ARBA" id="ARBA00022679"/>
    </source>
</evidence>
<protein>
    <recommendedName>
        <fullName evidence="7">UDP-3-O-acylglucosamine N-acyltransferase</fullName>
        <ecNumber evidence="7">2.3.1.191</ecNumber>
    </recommendedName>
</protein>
<dbReference type="CDD" id="cd03352">
    <property type="entry name" value="LbH_LpxD"/>
    <property type="match status" value="1"/>
</dbReference>
<dbReference type="NCBIfam" id="TIGR01853">
    <property type="entry name" value="lipid_A_lpxD"/>
    <property type="match status" value="1"/>
</dbReference>
<organism evidence="10 11">
    <name type="scientific">Motiliproteus coralliicola</name>
    <dbReference type="NCBI Taxonomy" id="2283196"/>
    <lineage>
        <taxon>Bacteria</taxon>
        <taxon>Pseudomonadati</taxon>
        <taxon>Pseudomonadota</taxon>
        <taxon>Gammaproteobacteria</taxon>
        <taxon>Oceanospirillales</taxon>
        <taxon>Oceanospirillaceae</taxon>
        <taxon>Motiliproteus</taxon>
    </lineage>
</organism>
<dbReference type="InterPro" id="IPR001451">
    <property type="entry name" value="Hexapep"/>
</dbReference>
<comment type="function">
    <text evidence="7">Catalyzes the N-acylation of UDP-3-O-acylglucosamine using 3-hydroxyacyl-ACP as the acyl donor. Is involved in the biosynthesis of lipid A, a phosphorylated glycolipid that anchors the lipopolysaccharide to the outer membrane of the cell.</text>
</comment>
<evidence type="ECO:0000256" key="2">
    <source>
        <dbReference type="ARBA" id="ARBA00022556"/>
    </source>
</evidence>
<reference evidence="10 11" key="1">
    <citation type="submission" date="2018-07" db="EMBL/GenBank/DDBJ databases">
        <title>Motiliproteus coralliicola sp. nov., a bacterium isolated from Coral.</title>
        <authorList>
            <person name="Wang G."/>
        </authorList>
    </citation>
    <scope>NUCLEOTIDE SEQUENCE [LARGE SCALE GENOMIC DNA]</scope>
    <source>
        <strain evidence="10 11">C34</strain>
    </source>
</reference>
<name>A0A369WB43_9GAMM</name>
<dbReference type="RefSeq" id="WP_114697100.1">
    <property type="nucleotide sequence ID" value="NZ_QQOH01000005.1"/>
</dbReference>
<evidence type="ECO:0000256" key="6">
    <source>
        <dbReference type="ARBA" id="ARBA00023315"/>
    </source>
</evidence>
<dbReference type="EMBL" id="QQOH01000005">
    <property type="protein sequence ID" value="RDE18521.1"/>
    <property type="molecule type" value="Genomic_DNA"/>
</dbReference>
<keyword evidence="11" id="KW-1185">Reference proteome</keyword>
<comment type="subunit">
    <text evidence="7">Homotrimer.</text>
</comment>
<dbReference type="InterPro" id="IPR056729">
    <property type="entry name" value="GMPPB_C"/>
</dbReference>
<dbReference type="InterPro" id="IPR007691">
    <property type="entry name" value="LpxD"/>
</dbReference>
<comment type="caution">
    <text evidence="10">The sequence shown here is derived from an EMBL/GenBank/DDBJ whole genome shotgun (WGS) entry which is preliminary data.</text>
</comment>
<dbReference type="GO" id="GO:0016020">
    <property type="term" value="C:membrane"/>
    <property type="evidence" value="ECO:0007669"/>
    <property type="project" value="GOC"/>
</dbReference>
<dbReference type="OrthoDB" id="9784739at2"/>
<evidence type="ECO:0000256" key="5">
    <source>
        <dbReference type="ARBA" id="ARBA00023098"/>
    </source>
</evidence>
<evidence type="ECO:0000256" key="7">
    <source>
        <dbReference type="HAMAP-Rule" id="MF_00523"/>
    </source>
</evidence>
<comment type="catalytic activity">
    <reaction evidence="7">
        <text>a UDP-3-O-[(3R)-3-hydroxyacyl]-alpha-D-glucosamine + a (3R)-hydroxyacyl-[ACP] = a UDP-2-N,3-O-bis[(3R)-3-hydroxyacyl]-alpha-D-glucosamine + holo-[ACP] + H(+)</text>
        <dbReference type="Rhea" id="RHEA:53836"/>
        <dbReference type="Rhea" id="RHEA-COMP:9685"/>
        <dbReference type="Rhea" id="RHEA-COMP:9945"/>
        <dbReference type="ChEBI" id="CHEBI:15378"/>
        <dbReference type="ChEBI" id="CHEBI:64479"/>
        <dbReference type="ChEBI" id="CHEBI:78827"/>
        <dbReference type="ChEBI" id="CHEBI:137740"/>
        <dbReference type="ChEBI" id="CHEBI:137748"/>
        <dbReference type="EC" id="2.3.1.191"/>
    </reaction>
</comment>
<keyword evidence="5 7" id="KW-0443">Lipid metabolism</keyword>
<feature type="domain" description="Mannose-1-phosphate guanyltransferase C-terminal" evidence="9">
    <location>
        <begin position="119"/>
        <end position="215"/>
    </location>
</feature>
<dbReference type="Pfam" id="PF25087">
    <property type="entry name" value="GMPPB_C"/>
    <property type="match status" value="1"/>
</dbReference>
<dbReference type="NCBIfam" id="NF002060">
    <property type="entry name" value="PRK00892.1"/>
    <property type="match status" value="1"/>
</dbReference>